<accession>A0A9X2VWE1</accession>
<keyword evidence="4" id="KW-1185">Reference proteome</keyword>
<dbReference type="AlphaFoldDB" id="A0A9X2VWE1"/>
<keyword evidence="2" id="KW-0812">Transmembrane</keyword>
<evidence type="ECO:0000256" key="2">
    <source>
        <dbReference type="SAM" id="Phobius"/>
    </source>
</evidence>
<feature type="transmembrane region" description="Helical" evidence="2">
    <location>
        <begin position="128"/>
        <end position="150"/>
    </location>
</feature>
<feature type="compositionally biased region" description="Low complexity" evidence="1">
    <location>
        <begin position="11"/>
        <end position="108"/>
    </location>
</feature>
<feature type="compositionally biased region" description="Gly residues" evidence="1">
    <location>
        <begin position="1"/>
        <end position="10"/>
    </location>
</feature>
<proteinExistence type="predicted"/>
<sequence>MSYPGGGGGEWPPQNNPNQPQQGGWQQNPQQGGYPQTGPQGFPQQPQQGGYPQSNPQGFPQQQPGFPQSNPQGFPQQGGYPQTGPQGFPQQPQQAWGQDPYGQQQFPPGGQPPIGYAGGPPKKKRTGLAITAVVAVVALAAGAVVTVYALKNSNDVAAGAPSPAAAANNLVSALGSGDVIGIMNGLAPAEAKLSKDYLTGTVDELKRLEVLKKEADPNKISGVEFKAENVKFDEAAAETVNDHLVINKLTEGKITLTSDVKKIPLTDKLVEAMGANLDTKPTTETIDIAEEIKKSNKGEPVRIASIKVDGEWYPSLFYTIADNVLHEEKLKWPSNPIAPAGAGSASDAAKQIVEAGMSADLTKVIALLPPDELGVLQDLGPVIIDQVGKVPATGAKLTAFETDSKDVTGGTLLTIKKLGVEVDGEKVEIVRSGDCYSVSAQGQDQKLCADEITQLVEQQGGKSVSGSVADVIGRIGARVLKDGVGVVSTEVDGKWYVSPVRTYSELGLTLMRGLEPKDIDELLKLVK</sequence>
<gene>
    <name evidence="3" type="ORF">NZH93_41085</name>
</gene>
<comment type="caution">
    <text evidence="3">The sequence shown here is derived from an EMBL/GenBank/DDBJ whole genome shotgun (WGS) entry which is preliminary data.</text>
</comment>
<protein>
    <submittedName>
        <fullName evidence="3">Proline-rich domain-containing protein</fullName>
    </submittedName>
</protein>
<organism evidence="3 4">
    <name type="scientific">Umezawaea endophytica</name>
    <dbReference type="NCBI Taxonomy" id="1654476"/>
    <lineage>
        <taxon>Bacteria</taxon>
        <taxon>Bacillati</taxon>
        <taxon>Actinomycetota</taxon>
        <taxon>Actinomycetes</taxon>
        <taxon>Pseudonocardiales</taxon>
        <taxon>Pseudonocardiaceae</taxon>
        <taxon>Umezawaea</taxon>
    </lineage>
</organism>
<evidence type="ECO:0000256" key="1">
    <source>
        <dbReference type="SAM" id="MobiDB-lite"/>
    </source>
</evidence>
<keyword evidence="2" id="KW-1133">Transmembrane helix</keyword>
<evidence type="ECO:0000313" key="3">
    <source>
        <dbReference type="EMBL" id="MCS7483279.1"/>
    </source>
</evidence>
<feature type="region of interest" description="Disordered" evidence="1">
    <location>
        <begin position="1"/>
        <end position="122"/>
    </location>
</feature>
<keyword evidence="2" id="KW-0472">Membrane</keyword>
<evidence type="ECO:0000313" key="4">
    <source>
        <dbReference type="Proteomes" id="UP001141259"/>
    </source>
</evidence>
<dbReference type="RefSeq" id="WP_259628740.1">
    <property type="nucleotide sequence ID" value="NZ_JANYMP010000031.1"/>
</dbReference>
<dbReference type="EMBL" id="JANYMP010000031">
    <property type="protein sequence ID" value="MCS7483279.1"/>
    <property type="molecule type" value="Genomic_DNA"/>
</dbReference>
<reference evidence="3" key="1">
    <citation type="submission" date="2022-08" db="EMBL/GenBank/DDBJ databases">
        <authorList>
            <person name="Tistechok S."/>
            <person name="Samborskyy M."/>
            <person name="Roman I."/>
        </authorList>
    </citation>
    <scope>NUCLEOTIDE SEQUENCE</scope>
    <source>
        <strain evidence="3">DSM 103496</strain>
    </source>
</reference>
<dbReference type="Proteomes" id="UP001141259">
    <property type="component" value="Unassembled WGS sequence"/>
</dbReference>
<name>A0A9X2VWE1_9PSEU</name>